<comment type="caution">
    <text evidence="1">The sequence shown here is derived from an EMBL/GenBank/DDBJ whole genome shotgun (WGS) entry which is preliminary data.</text>
</comment>
<dbReference type="InParanoid" id="A0A1X2H470"/>
<protein>
    <submittedName>
        <fullName evidence="1">Uncharacterized protein</fullName>
    </submittedName>
</protein>
<evidence type="ECO:0000313" key="2">
    <source>
        <dbReference type="Proteomes" id="UP000242180"/>
    </source>
</evidence>
<accession>A0A1X2H470</accession>
<dbReference type="Proteomes" id="UP000242180">
    <property type="component" value="Unassembled WGS sequence"/>
</dbReference>
<proteinExistence type="predicted"/>
<reference evidence="1 2" key="1">
    <citation type="submission" date="2016-07" db="EMBL/GenBank/DDBJ databases">
        <title>Pervasive Adenine N6-methylation of Active Genes in Fungi.</title>
        <authorList>
            <consortium name="DOE Joint Genome Institute"/>
            <person name="Mondo S.J."/>
            <person name="Dannebaum R.O."/>
            <person name="Kuo R.C."/>
            <person name="Labutti K."/>
            <person name="Haridas S."/>
            <person name="Kuo A."/>
            <person name="Salamov A."/>
            <person name="Ahrendt S.R."/>
            <person name="Lipzen A."/>
            <person name="Sullivan W."/>
            <person name="Andreopoulos W.B."/>
            <person name="Clum A."/>
            <person name="Lindquist E."/>
            <person name="Daum C."/>
            <person name="Ramamoorthy G.K."/>
            <person name="Gryganskyi A."/>
            <person name="Culley D."/>
            <person name="Magnuson J.K."/>
            <person name="James T.Y."/>
            <person name="O'Malley M.A."/>
            <person name="Stajich J.E."/>
            <person name="Spatafora J.W."/>
            <person name="Visel A."/>
            <person name="Grigoriev I.V."/>
        </authorList>
    </citation>
    <scope>NUCLEOTIDE SEQUENCE [LARGE SCALE GENOMIC DNA]</scope>
    <source>
        <strain evidence="1 2">NRRL 2496</strain>
    </source>
</reference>
<gene>
    <name evidence="1" type="ORF">BCR43DRAFT_496347</name>
</gene>
<evidence type="ECO:0000313" key="1">
    <source>
        <dbReference type="EMBL" id="ORY93118.1"/>
    </source>
</evidence>
<keyword evidence="2" id="KW-1185">Reference proteome</keyword>
<feature type="non-terminal residue" evidence="1">
    <location>
        <position position="79"/>
    </location>
</feature>
<dbReference type="EMBL" id="MCGN01000009">
    <property type="protein sequence ID" value="ORY93118.1"/>
    <property type="molecule type" value="Genomic_DNA"/>
</dbReference>
<sequence>MTVVEAPPRRTASSRGKPCKVIHFPLTSFVDNCRGPSSSAMTHIGKTITEERGGRAEMFLCFKHLPNKLTSPYLTGVSL</sequence>
<name>A0A1X2H470_SYNRA</name>
<dbReference type="AlphaFoldDB" id="A0A1X2H470"/>
<organism evidence="1 2">
    <name type="scientific">Syncephalastrum racemosum</name>
    <name type="common">Filamentous fungus</name>
    <dbReference type="NCBI Taxonomy" id="13706"/>
    <lineage>
        <taxon>Eukaryota</taxon>
        <taxon>Fungi</taxon>
        <taxon>Fungi incertae sedis</taxon>
        <taxon>Mucoromycota</taxon>
        <taxon>Mucoromycotina</taxon>
        <taxon>Mucoromycetes</taxon>
        <taxon>Mucorales</taxon>
        <taxon>Syncephalastraceae</taxon>
        <taxon>Syncephalastrum</taxon>
    </lineage>
</organism>